<evidence type="ECO:0000313" key="3">
    <source>
        <dbReference type="EMBL" id="GMG85564.1"/>
    </source>
</evidence>
<dbReference type="EMBL" id="BSYI01000076">
    <property type="protein sequence ID" value="GMG85564.1"/>
    <property type="molecule type" value="Genomic_DNA"/>
</dbReference>
<proteinExistence type="predicted"/>
<accession>A0ABQ6LU08</accession>
<evidence type="ECO:0000313" key="4">
    <source>
        <dbReference type="Proteomes" id="UP001239909"/>
    </source>
</evidence>
<organism evidence="3 4">
    <name type="scientific">Paralimibaculum aggregatum</name>
    <dbReference type="NCBI Taxonomy" id="3036245"/>
    <lineage>
        <taxon>Bacteria</taxon>
        <taxon>Pseudomonadati</taxon>
        <taxon>Pseudomonadota</taxon>
        <taxon>Alphaproteobacteria</taxon>
        <taxon>Rhodobacterales</taxon>
        <taxon>Paracoccaceae</taxon>
        <taxon>Paralimibaculum</taxon>
    </lineage>
</organism>
<sequence>MIRTIAFATALTVLSQCSAPQAAVLYGADAVSGELLSVDRSTGAATPIGPIGYANIAGLAFAPDGTLYGVSRSPGTPAVSTLVSIDTVTGAGTAVGVLNFEGVDGLAFAPDETFYGIDLVDGLLTDTLITIDPVSADATAVGLLNPLPGLTQAVHGIAVAADGTIYVTDIFHDTLYTVDPMTAATTAVGSHRTAPDVDITLLNLTFAPDGTLYATDDISKALFTVDPATGAATEIGPLGSDFVRAIAAAPAAVPLPAAGWLLFGGLLGFGLVRRRAPCAHPCSRDRPRWRALETGKS</sequence>
<keyword evidence="1" id="KW-0732">Signal</keyword>
<keyword evidence="4" id="KW-1185">Reference proteome</keyword>
<feature type="signal peptide" evidence="1">
    <location>
        <begin position="1"/>
        <end position="22"/>
    </location>
</feature>
<dbReference type="Proteomes" id="UP001239909">
    <property type="component" value="Unassembled WGS sequence"/>
</dbReference>
<feature type="domain" description="DUF6923" evidence="2">
    <location>
        <begin position="106"/>
        <end position="235"/>
    </location>
</feature>
<dbReference type="RefSeq" id="WP_285674960.1">
    <property type="nucleotide sequence ID" value="NZ_BSYI01000076.1"/>
</dbReference>
<reference evidence="3 4" key="1">
    <citation type="submission" date="2023-04" db="EMBL/GenBank/DDBJ databases">
        <title>Marinoamorphus aggregata gen. nov., sp. Nov., isolate from tissue of brittle star Ophioplocus japonicus.</title>
        <authorList>
            <person name="Kawano K."/>
            <person name="Sawayama S."/>
            <person name="Nakagawa S."/>
        </authorList>
    </citation>
    <scope>NUCLEOTIDE SEQUENCE [LARGE SCALE GENOMIC DNA]</scope>
    <source>
        <strain evidence="3 4">NKW23</strain>
    </source>
</reference>
<dbReference type="SUPFAM" id="SSF63825">
    <property type="entry name" value="YWTD domain"/>
    <property type="match status" value="1"/>
</dbReference>
<dbReference type="NCBIfam" id="TIGR03370">
    <property type="entry name" value="VPLPA-CTERM"/>
    <property type="match status" value="1"/>
</dbReference>
<dbReference type="InterPro" id="IPR011042">
    <property type="entry name" value="6-blade_b-propeller_TolB-like"/>
</dbReference>
<dbReference type="Gene3D" id="2.120.10.30">
    <property type="entry name" value="TolB, C-terminal domain"/>
    <property type="match status" value="1"/>
</dbReference>
<comment type="caution">
    <text evidence="3">The sequence shown here is derived from an EMBL/GenBank/DDBJ whole genome shotgun (WGS) entry which is preliminary data.</text>
</comment>
<dbReference type="InterPro" id="IPR054215">
    <property type="entry name" value="DUF6923"/>
</dbReference>
<feature type="chain" id="PRO_5045238062" description="DUF6923 domain-containing protein" evidence="1">
    <location>
        <begin position="23"/>
        <end position="297"/>
    </location>
</feature>
<evidence type="ECO:0000259" key="2">
    <source>
        <dbReference type="Pfam" id="PF21959"/>
    </source>
</evidence>
<name>A0ABQ6LU08_9RHOB</name>
<protein>
    <recommendedName>
        <fullName evidence="2">DUF6923 domain-containing protein</fullName>
    </recommendedName>
</protein>
<gene>
    <name evidence="3" type="ORF">LNKW23_47870</name>
</gene>
<dbReference type="Pfam" id="PF21959">
    <property type="entry name" value="DUF6923"/>
    <property type="match status" value="1"/>
</dbReference>
<evidence type="ECO:0000256" key="1">
    <source>
        <dbReference type="SAM" id="SignalP"/>
    </source>
</evidence>
<dbReference type="InterPro" id="IPR022472">
    <property type="entry name" value="VPLPA-CTERM"/>
</dbReference>